<dbReference type="EMBL" id="JBHTLR010000007">
    <property type="protein sequence ID" value="MFD1216671.1"/>
    <property type="molecule type" value="Genomic_DNA"/>
</dbReference>
<proteinExistence type="inferred from homology"/>
<comment type="similarity">
    <text evidence="1">Belongs to the bacterial solute-binding protein ModA family.</text>
</comment>
<evidence type="ECO:0000256" key="3">
    <source>
        <dbReference type="ARBA" id="ARBA00022729"/>
    </source>
</evidence>
<protein>
    <submittedName>
        <fullName evidence="4">Molybdate ABC transporter substrate-binding protein</fullName>
    </submittedName>
</protein>
<dbReference type="NCBIfam" id="TIGR01256">
    <property type="entry name" value="modA"/>
    <property type="match status" value="1"/>
</dbReference>
<organism evidence="4 5">
    <name type="scientific">Microbulbifer celer</name>
    <dbReference type="NCBI Taxonomy" id="435905"/>
    <lineage>
        <taxon>Bacteria</taxon>
        <taxon>Pseudomonadati</taxon>
        <taxon>Pseudomonadota</taxon>
        <taxon>Gammaproteobacteria</taxon>
        <taxon>Cellvibrionales</taxon>
        <taxon>Microbulbiferaceae</taxon>
        <taxon>Microbulbifer</taxon>
    </lineage>
</organism>
<dbReference type="Pfam" id="PF13531">
    <property type="entry name" value="SBP_bac_11"/>
    <property type="match status" value="1"/>
</dbReference>
<dbReference type="Proteomes" id="UP001597264">
    <property type="component" value="Unassembled WGS sequence"/>
</dbReference>
<dbReference type="Gene3D" id="3.40.190.10">
    <property type="entry name" value="Periplasmic binding protein-like II"/>
    <property type="match status" value="2"/>
</dbReference>
<dbReference type="PANTHER" id="PTHR30632">
    <property type="entry name" value="MOLYBDATE-BINDING PERIPLASMIC PROTEIN"/>
    <property type="match status" value="1"/>
</dbReference>
<dbReference type="InterPro" id="IPR005950">
    <property type="entry name" value="ModA"/>
</dbReference>
<sequence length="275" mass="30038">MTVSVVLDTPGVSAGRKYARHFLATLLTMSGFSIAISVSAEELMIAVASNFTAPMREIAQSFEDQSTHKVHLAFGSSGKLYAQINHGAPFQAFFSADQEKPFRLVEEGLADAKSRFTYAQGKLVLWSRKPGFVDNQGKVLAGDDYNKLAIANPKLAPYGAAAVQVLESLNLVQTSRARWVQGENIAQTYQFVATGNADLGLVAQSQITRDGQTSRGSAWLVPEDLYAPVRQDAVQLTNSPAMDAFWQYMKGPEAQAIIRRFGYDVSTHRATIEPE</sequence>
<gene>
    <name evidence="4" type="primary">modA</name>
    <name evidence="4" type="ORF">ACFQ2X_08685</name>
</gene>
<dbReference type="CDD" id="cd13539">
    <property type="entry name" value="PBP2_AvModA"/>
    <property type="match status" value="1"/>
</dbReference>
<keyword evidence="3" id="KW-0732">Signal</keyword>
<evidence type="ECO:0000256" key="1">
    <source>
        <dbReference type="ARBA" id="ARBA00009175"/>
    </source>
</evidence>
<evidence type="ECO:0000313" key="5">
    <source>
        <dbReference type="Proteomes" id="UP001597264"/>
    </source>
</evidence>
<evidence type="ECO:0000313" key="4">
    <source>
        <dbReference type="EMBL" id="MFD1216671.1"/>
    </source>
</evidence>
<accession>A0ABW3UAZ2</accession>
<keyword evidence="5" id="KW-1185">Reference proteome</keyword>
<comment type="caution">
    <text evidence="4">The sequence shown here is derived from an EMBL/GenBank/DDBJ whole genome shotgun (WGS) entry which is preliminary data.</text>
</comment>
<dbReference type="RefSeq" id="WP_230438772.1">
    <property type="nucleotide sequence ID" value="NZ_CP087715.1"/>
</dbReference>
<reference evidence="5" key="1">
    <citation type="journal article" date="2019" name="Int. J. Syst. Evol. Microbiol.">
        <title>The Global Catalogue of Microorganisms (GCM) 10K type strain sequencing project: providing services to taxonomists for standard genome sequencing and annotation.</title>
        <authorList>
            <consortium name="The Broad Institute Genomics Platform"/>
            <consortium name="The Broad Institute Genome Sequencing Center for Infectious Disease"/>
            <person name="Wu L."/>
            <person name="Ma J."/>
        </authorList>
    </citation>
    <scope>NUCLEOTIDE SEQUENCE [LARGE SCALE GENOMIC DNA]</scope>
    <source>
        <strain evidence="5">CCUG 54356</strain>
    </source>
</reference>
<dbReference type="InterPro" id="IPR050682">
    <property type="entry name" value="ModA/WtpA"/>
</dbReference>
<dbReference type="PANTHER" id="PTHR30632:SF14">
    <property type="entry name" value="TUNGSTATE_MOLYBDATE_CHROMATE-BINDING PROTEIN MODA"/>
    <property type="match status" value="1"/>
</dbReference>
<name>A0ABW3UAZ2_9GAMM</name>
<dbReference type="SUPFAM" id="SSF53850">
    <property type="entry name" value="Periplasmic binding protein-like II"/>
    <property type="match status" value="1"/>
</dbReference>
<dbReference type="InterPro" id="IPR044084">
    <property type="entry name" value="AvModA-like_subst-bd"/>
</dbReference>
<evidence type="ECO:0000256" key="2">
    <source>
        <dbReference type="ARBA" id="ARBA00022723"/>
    </source>
</evidence>
<keyword evidence="2" id="KW-0479">Metal-binding</keyword>
<dbReference type="PIRSF" id="PIRSF004846">
    <property type="entry name" value="ModA"/>
    <property type="match status" value="1"/>
</dbReference>